<dbReference type="EC" id="6.1.1.16" evidence="12"/>
<keyword evidence="8 12" id="KW-0862">Zinc</keyword>
<evidence type="ECO:0000256" key="12">
    <source>
        <dbReference type="HAMAP-Rule" id="MF_00041"/>
    </source>
</evidence>
<feature type="binding site" evidence="12">
    <location>
        <position position="269"/>
    </location>
    <ligand>
        <name>ATP</name>
        <dbReference type="ChEBI" id="CHEBI:30616"/>
    </ligand>
</feature>
<gene>
    <name evidence="12" type="primary">cysS</name>
    <name evidence="14" type="ORF">SAHL_10105</name>
</gene>
<sequence length="466" mass="51473">MLQLHDSLTGARQALVTLEPGHVRLYVCGVTVYDYCHLGHARVMIVFDMFVRYLRATGWRVTFVRNVTDIDDKIINRAAETGATPEAIAERFAAAMSEDEAALGLIAPDHEPRATAHVEQILAMIERLVDNGHAYVGDNGDVYYDVSTFGDYGALSKRRTEDLRAGARIAVNEAKTDPLDFVLWKAAKADEPSWDSPWGPGRPGWHIECSAMSTHCLGESFDIHGGGLDLQFPHHENEIAQSEAATGKRFATLWMHNGFVTVDDEKMSKSLGNFLTIRDVLDTFDAETVRYFVLSTHYRSPLAYNADAMSAAASALARLYTALRDTAGDGDPRSDAVQRYRSRYAEAMADDLNTPAAIAVLFEMARECNRQREEAPAVAADIAAGLRELGGWIGLLQQDASRYLQGGAARSGDHTYDAETIEAMLRQRRAARAARDFDTADRIRDELQANGILLEDGADGTRWRRG</sequence>
<dbReference type="GO" id="GO:0008270">
    <property type="term" value="F:zinc ion binding"/>
    <property type="evidence" value="ECO:0007669"/>
    <property type="project" value="UniProtKB-UniRule"/>
</dbReference>
<keyword evidence="4 12" id="KW-0963">Cytoplasm</keyword>
<dbReference type="Proteomes" id="UP000285123">
    <property type="component" value="Unassembled WGS sequence"/>
</dbReference>
<feature type="binding site" evidence="12">
    <location>
        <position position="209"/>
    </location>
    <ligand>
        <name>Zn(2+)</name>
        <dbReference type="ChEBI" id="CHEBI:29105"/>
    </ligand>
</feature>
<dbReference type="SUPFAM" id="SSF47323">
    <property type="entry name" value="Anticodon-binding domain of a subclass of class I aminoacyl-tRNA synthetases"/>
    <property type="match status" value="1"/>
</dbReference>
<dbReference type="InterPro" id="IPR056411">
    <property type="entry name" value="CysS_C"/>
</dbReference>
<protein>
    <recommendedName>
        <fullName evidence="12">Cysteine--tRNA ligase</fullName>
        <ecNumber evidence="12">6.1.1.16</ecNumber>
    </recommendedName>
    <alternativeName>
        <fullName evidence="12">Cysteinyl-tRNA synthetase</fullName>
        <shortName evidence="12">CysRS</shortName>
    </alternativeName>
</protein>
<dbReference type="HAMAP" id="MF_00041">
    <property type="entry name" value="Cys_tRNA_synth"/>
    <property type="match status" value="1"/>
</dbReference>
<dbReference type="Gene3D" id="3.40.50.620">
    <property type="entry name" value="HUPs"/>
    <property type="match status" value="1"/>
</dbReference>
<organism evidence="14 15">
    <name type="scientific">Salinisphaera orenii YIM 95161</name>
    <dbReference type="NCBI Taxonomy" id="1051139"/>
    <lineage>
        <taxon>Bacteria</taxon>
        <taxon>Pseudomonadati</taxon>
        <taxon>Pseudomonadota</taxon>
        <taxon>Gammaproteobacteria</taxon>
        <taxon>Salinisphaerales</taxon>
        <taxon>Salinisphaeraceae</taxon>
        <taxon>Salinisphaera</taxon>
    </lineage>
</organism>
<comment type="cofactor">
    <cofactor evidence="12">
        <name>Zn(2+)</name>
        <dbReference type="ChEBI" id="CHEBI:29105"/>
    </cofactor>
    <text evidence="12">Binds 1 zinc ion per subunit.</text>
</comment>
<dbReference type="Gene3D" id="1.20.120.1910">
    <property type="entry name" value="Cysteine-tRNA ligase, C-terminal anti-codon recognition domain"/>
    <property type="match status" value="1"/>
</dbReference>
<name>A0A423PS56_9GAMM</name>
<comment type="caution">
    <text evidence="14">The sequence shown here is derived from an EMBL/GenBank/DDBJ whole genome shotgun (WGS) entry which is preliminary data.</text>
</comment>
<evidence type="ECO:0000256" key="7">
    <source>
        <dbReference type="ARBA" id="ARBA00022741"/>
    </source>
</evidence>
<dbReference type="Pfam" id="PF23493">
    <property type="entry name" value="CysS_C"/>
    <property type="match status" value="1"/>
</dbReference>
<evidence type="ECO:0000256" key="6">
    <source>
        <dbReference type="ARBA" id="ARBA00022723"/>
    </source>
</evidence>
<evidence type="ECO:0000256" key="1">
    <source>
        <dbReference type="ARBA" id="ARBA00004496"/>
    </source>
</evidence>
<evidence type="ECO:0000256" key="2">
    <source>
        <dbReference type="ARBA" id="ARBA00005594"/>
    </source>
</evidence>
<feature type="short sequence motif" description="'HIGH' region" evidence="12">
    <location>
        <begin position="30"/>
        <end position="40"/>
    </location>
</feature>
<feature type="domain" description="Cysteinyl-tRNA synthetase class Ia DALR" evidence="13">
    <location>
        <begin position="343"/>
        <end position="404"/>
    </location>
</feature>
<dbReference type="CDD" id="cd00672">
    <property type="entry name" value="CysRS_core"/>
    <property type="match status" value="1"/>
</dbReference>
<dbReference type="InterPro" id="IPR009080">
    <property type="entry name" value="tRNAsynth_Ia_anticodon-bd"/>
</dbReference>
<keyword evidence="9 12" id="KW-0067">ATP-binding</keyword>
<dbReference type="InterPro" id="IPR032678">
    <property type="entry name" value="tRNA-synt_1_cat_dom"/>
</dbReference>
<dbReference type="InterPro" id="IPR014729">
    <property type="entry name" value="Rossmann-like_a/b/a_fold"/>
</dbReference>
<evidence type="ECO:0000256" key="9">
    <source>
        <dbReference type="ARBA" id="ARBA00022840"/>
    </source>
</evidence>
<keyword evidence="11 12" id="KW-0030">Aminoacyl-tRNA synthetase</keyword>
<evidence type="ECO:0000256" key="5">
    <source>
        <dbReference type="ARBA" id="ARBA00022598"/>
    </source>
</evidence>
<evidence type="ECO:0000256" key="3">
    <source>
        <dbReference type="ARBA" id="ARBA00011245"/>
    </source>
</evidence>
<dbReference type="PRINTS" id="PR00983">
    <property type="entry name" value="TRNASYNTHCYS"/>
</dbReference>
<dbReference type="FunFam" id="3.40.50.620:FF:000009">
    <property type="entry name" value="Cysteine--tRNA ligase"/>
    <property type="match status" value="1"/>
</dbReference>
<dbReference type="SMART" id="SM00840">
    <property type="entry name" value="DALR_2"/>
    <property type="match status" value="1"/>
</dbReference>
<dbReference type="PANTHER" id="PTHR10890">
    <property type="entry name" value="CYSTEINYL-TRNA SYNTHETASE"/>
    <property type="match status" value="1"/>
</dbReference>
<dbReference type="GO" id="GO:0006423">
    <property type="term" value="P:cysteinyl-tRNA aminoacylation"/>
    <property type="evidence" value="ECO:0007669"/>
    <property type="project" value="UniProtKB-UniRule"/>
</dbReference>
<reference evidence="14 15" key="1">
    <citation type="submission" date="2013-10" db="EMBL/GenBank/DDBJ databases">
        <title>Salinisphaera halophila YIM 95161 Genome Sequencing.</title>
        <authorList>
            <person name="Lai Q."/>
            <person name="Li C."/>
            <person name="Shao Z."/>
        </authorList>
    </citation>
    <scope>NUCLEOTIDE SEQUENCE [LARGE SCALE GENOMIC DNA]</scope>
    <source>
        <strain evidence="14 15">YIM 95161</strain>
    </source>
</reference>
<evidence type="ECO:0000256" key="4">
    <source>
        <dbReference type="ARBA" id="ARBA00022490"/>
    </source>
</evidence>
<dbReference type="InterPro" id="IPR024909">
    <property type="entry name" value="Cys-tRNA/MSH_ligase"/>
</dbReference>
<dbReference type="InterPro" id="IPR015803">
    <property type="entry name" value="Cys-tRNA-ligase"/>
</dbReference>
<evidence type="ECO:0000259" key="13">
    <source>
        <dbReference type="SMART" id="SM00840"/>
    </source>
</evidence>
<accession>A0A423PS56</accession>
<keyword evidence="7 12" id="KW-0547">Nucleotide-binding</keyword>
<comment type="catalytic activity">
    <reaction evidence="12">
        <text>tRNA(Cys) + L-cysteine + ATP = L-cysteinyl-tRNA(Cys) + AMP + diphosphate</text>
        <dbReference type="Rhea" id="RHEA:17773"/>
        <dbReference type="Rhea" id="RHEA-COMP:9661"/>
        <dbReference type="Rhea" id="RHEA-COMP:9679"/>
        <dbReference type="ChEBI" id="CHEBI:30616"/>
        <dbReference type="ChEBI" id="CHEBI:33019"/>
        <dbReference type="ChEBI" id="CHEBI:35235"/>
        <dbReference type="ChEBI" id="CHEBI:78442"/>
        <dbReference type="ChEBI" id="CHEBI:78517"/>
        <dbReference type="ChEBI" id="CHEBI:456215"/>
        <dbReference type="EC" id="6.1.1.16"/>
    </reaction>
</comment>
<comment type="subunit">
    <text evidence="3 12">Monomer.</text>
</comment>
<dbReference type="PANTHER" id="PTHR10890:SF3">
    <property type="entry name" value="CYSTEINE--TRNA LIGASE, CYTOPLASMIC"/>
    <property type="match status" value="1"/>
</dbReference>
<feature type="binding site" evidence="12">
    <location>
        <position position="234"/>
    </location>
    <ligand>
        <name>Zn(2+)</name>
        <dbReference type="ChEBI" id="CHEBI:29105"/>
    </ligand>
</feature>
<comment type="subcellular location">
    <subcellularLocation>
        <location evidence="1 12">Cytoplasm</location>
    </subcellularLocation>
</comment>
<dbReference type="NCBIfam" id="TIGR00435">
    <property type="entry name" value="cysS"/>
    <property type="match status" value="1"/>
</dbReference>
<dbReference type="InterPro" id="IPR015273">
    <property type="entry name" value="Cys-tRNA-synt_Ia_DALR"/>
</dbReference>
<dbReference type="Pfam" id="PF09190">
    <property type="entry name" value="DALR_2"/>
    <property type="match status" value="1"/>
</dbReference>
<feature type="binding site" evidence="12">
    <location>
        <position position="238"/>
    </location>
    <ligand>
        <name>Zn(2+)</name>
        <dbReference type="ChEBI" id="CHEBI:29105"/>
    </ligand>
</feature>
<evidence type="ECO:0000313" key="14">
    <source>
        <dbReference type="EMBL" id="ROO28408.1"/>
    </source>
</evidence>
<evidence type="ECO:0000256" key="8">
    <source>
        <dbReference type="ARBA" id="ARBA00022833"/>
    </source>
</evidence>
<dbReference type="SUPFAM" id="SSF52374">
    <property type="entry name" value="Nucleotidylyl transferase"/>
    <property type="match status" value="1"/>
</dbReference>
<dbReference type="GO" id="GO:0005524">
    <property type="term" value="F:ATP binding"/>
    <property type="evidence" value="ECO:0007669"/>
    <property type="project" value="UniProtKB-UniRule"/>
</dbReference>
<dbReference type="AlphaFoldDB" id="A0A423PS56"/>
<feature type="short sequence motif" description="'KMSKS' region" evidence="12">
    <location>
        <begin position="266"/>
        <end position="270"/>
    </location>
</feature>
<dbReference type="RefSeq" id="WP_123591296.1">
    <property type="nucleotide sequence ID" value="NZ_AYKF01000087.1"/>
</dbReference>
<comment type="similarity">
    <text evidence="2 12">Belongs to the class-I aminoacyl-tRNA synthetase family.</text>
</comment>
<dbReference type="CDD" id="cd07963">
    <property type="entry name" value="Anticodon_Ia_Cys"/>
    <property type="match status" value="1"/>
</dbReference>
<evidence type="ECO:0000313" key="15">
    <source>
        <dbReference type="Proteomes" id="UP000285123"/>
    </source>
</evidence>
<keyword evidence="10 12" id="KW-0648">Protein biosynthesis</keyword>
<evidence type="ECO:0000256" key="11">
    <source>
        <dbReference type="ARBA" id="ARBA00023146"/>
    </source>
</evidence>
<evidence type="ECO:0000256" key="10">
    <source>
        <dbReference type="ARBA" id="ARBA00022917"/>
    </source>
</evidence>
<dbReference type="GO" id="GO:0004817">
    <property type="term" value="F:cysteine-tRNA ligase activity"/>
    <property type="evidence" value="ECO:0007669"/>
    <property type="project" value="UniProtKB-UniRule"/>
</dbReference>
<dbReference type="GO" id="GO:0005829">
    <property type="term" value="C:cytosol"/>
    <property type="evidence" value="ECO:0007669"/>
    <property type="project" value="TreeGrafter"/>
</dbReference>
<dbReference type="EMBL" id="AYKF01000087">
    <property type="protein sequence ID" value="ROO28408.1"/>
    <property type="molecule type" value="Genomic_DNA"/>
</dbReference>
<dbReference type="Pfam" id="PF01406">
    <property type="entry name" value="tRNA-synt_1e"/>
    <property type="match status" value="1"/>
</dbReference>
<feature type="binding site" evidence="12">
    <location>
        <position position="28"/>
    </location>
    <ligand>
        <name>Zn(2+)</name>
        <dbReference type="ChEBI" id="CHEBI:29105"/>
    </ligand>
</feature>
<proteinExistence type="inferred from homology"/>
<keyword evidence="5 12" id="KW-0436">Ligase</keyword>
<dbReference type="OrthoDB" id="9815130at2"/>
<keyword evidence="6 12" id="KW-0479">Metal-binding</keyword>